<dbReference type="SUPFAM" id="SSF49303">
    <property type="entry name" value="beta-Galactosidase/glucuronidase domain"/>
    <property type="match status" value="1"/>
</dbReference>
<evidence type="ECO:0000256" key="1">
    <source>
        <dbReference type="ARBA" id="ARBA00007401"/>
    </source>
</evidence>
<evidence type="ECO:0000259" key="5">
    <source>
        <dbReference type="Pfam" id="PF00703"/>
    </source>
</evidence>
<dbReference type="InterPro" id="IPR008979">
    <property type="entry name" value="Galactose-bd-like_sf"/>
</dbReference>
<sequence>MKKIFALAILLLGAQSLSARDRQSFDKDWLFVLADSAGMQNSEYADGHWRRLNLPHDWAIEGDFSPSNPSGASGGALPGGIGWYRKHFSLSPDEKYDRFTITFDGVYMNSTVYINGHKLGTRPYGYSTFEYDLTPYIYKKGDNVIAVKVDNSDQPNSRWYSGCGIYRHVWLTKTLKEAYIPQWGQYVATTPKGDVRVKVDFHVNGSRMKLSIRNTIYDAAGKVVARSQGDQNQKLKVRKPHLWSIGKGYLYTVKSELVVNGKVVDTATTQTAFRDVRFDARKGFFLNGENMKINGVCEHHDFGCLGAALNEDALHRKLTILRDMGVNAIRSSHNPPAPELLNMCDSMGIMVMDESFDMWRRKKSNGDYARFFDEWHQRDLSDLVKRDRNHPCIIMWSIGNEVLEQWSDAAADTLSLEQANLILNAGHDASTLAHSDELSVNSLLTRHLADIVKKYDPWGARPVTAGCNEPDPKNHLFKSGAIDVIGFNYHHQWAKDVPRNFPDKPFIFSESVSALQTRGYYRMPSDSIYTAPVEWWLPYTDPSFKCSAYDNMHASWSSTHEETWDVVKHNDFVGGQFIWTGFDYIGEPTPYAYPARSSYFGIIDLAGLPKDSYYMYQSEWTKKPVLHLFPHWNWLPGQQIDMWCYYNQADEVELFINGKSQGIRKKKVHGEGNEGKAHAVSAKAGDFDRSTEYHVMWRVTFEPGEVKVVARKQGREISSQTIKTAGPPHHLVLKKTYQNTLASAVQTPSGVPADLQSCTPTPSGVPADLQSAVKKGSASLPGDLQSPSIPTTFVEVNVVDKDGNLCPNAENEIYFSSTAEILGTDNGNQTSLERFTDPKRKAFFGKCIIVLRGHGTLRAESIDLQQAIIKI</sequence>
<feature type="domain" description="Glycoside hydrolase family 2" evidence="9">
    <location>
        <begin position="792"/>
        <end position="867"/>
    </location>
</feature>
<dbReference type="InterPro" id="IPR013783">
    <property type="entry name" value="Ig-like_fold"/>
</dbReference>
<dbReference type="RefSeq" id="WP_153129475.1">
    <property type="nucleotide sequence ID" value="NZ_VZCW01000383.1"/>
</dbReference>
<protein>
    <submittedName>
        <fullName evidence="10">Glycoside hydrolase family 2 protein</fullName>
    </submittedName>
</protein>
<dbReference type="Pfam" id="PF02837">
    <property type="entry name" value="Glyco_hydro_2_N"/>
    <property type="match status" value="1"/>
</dbReference>
<dbReference type="InterPro" id="IPR040605">
    <property type="entry name" value="Glyco_hydro2_dom5"/>
</dbReference>
<evidence type="ECO:0000256" key="2">
    <source>
        <dbReference type="ARBA" id="ARBA00022801"/>
    </source>
</evidence>
<organism evidence="10 11">
    <name type="scientific">Segatella copri</name>
    <dbReference type="NCBI Taxonomy" id="165179"/>
    <lineage>
        <taxon>Bacteria</taxon>
        <taxon>Pseudomonadati</taxon>
        <taxon>Bacteroidota</taxon>
        <taxon>Bacteroidia</taxon>
        <taxon>Bacteroidales</taxon>
        <taxon>Prevotellaceae</taxon>
        <taxon>Segatella</taxon>
    </lineage>
</organism>
<evidence type="ECO:0000259" key="6">
    <source>
        <dbReference type="Pfam" id="PF02836"/>
    </source>
</evidence>
<evidence type="ECO:0000259" key="7">
    <source>
        <dbReference type="Pfam" id="PF02837"/>
    </source>
</evidence>
<keyword evidence="4" id="KW-0732">Signal</keyword>
<dbReference type="PRINTS" id="PR00132">
    <property type="entry name" value="GLHYDRLASE2"/>
</dbReference>
<evidence type="ECO:0000259" key="9">
    <source>
        <dbReference type="Pfam" id="PF18565"/>
    </source>
</evidence>
<dbReference type="Pfam" id="PF18565">
    <property type="entry name" value="Glyco_hydro2_C5"/>
    <property type="match status" value="1"/>
</dbReference>
<dbReference type="PANTHER" id="PTHR42732">
    <property type="entry name" value="BETA-GALACTOSIDASE"/>
    <property type="match status" value="1"/>
</dbReference>
<dbReference type="InterPro" id="IPR032311">
    <property type="entry name" value="DUF4982"/>
</dbReference>
<proteinExistence type="inferred from homology"/>
<comment type="caution">
    <text evidence="10">The sequence shown here is derived from an EMBL/GenBank/DDBJ whole genome shotgun (WGS) entry which is preliminary data.</text>
</comment>
<accession>A0AA90UHQ9</accession>
<dbReference type="PANTHER" id="PTHR42732:SF1">
    <property type="entry name" value="BETA-MANNOSIDASE"/>
    <property type="match status" value="1"/>
</dbReference>
<dbReference type="Gene3D" id="3.20.20.80">
    <property type="entry name" value="Glycosidases"/>
    <property type="match status" value="1"/>
</dbReference>
<feature type="domain" description="Glycosyl hydrolases family 2 sugar binding" evidence="7">
    <location>
        <begin position="80"/>
        <end position="173"/>
    </location>
</feature>
<dbReference type="GO" id="GO:0005975">
    <property type="term" value="P:carbohydrate metabolic process"/>
    <property type="evidence" value="ECO:0007669"/>
    <property type="project" value="InterPro"/>
</dbReference>
<dbReference type="InterPro" id="IPR006104">
    <property type="entry name" value="Glyco_hydro_2_N"/>
</dbReference>
<keyword evidence="2 10" id="KW-0378">Hydrolase</keyword>
<dbReference type="InterPro" id="IPR036156">
    <property type="entry name" value="Beta-gal/glucu_dom_sf"/>
</dbReference>
<evidence type="ECO:0000256" key="3">
    <source>
        <dbReference type="ARBA" id="ARBA00023295"/>
    </source>
</evidence>
<gene>
    <name evidence="10" type="ORF">F7D95_15215</name>
</gene>
<name>A0AA90UHQ9_9BACT</name>
<dbReference type="InterPro" id="IPR051913">
    <property type="entry name" value="GH2_Domain-Containing"/>
</dbReference>
<evidence type="ECO:0000256" key="4">
    <source>
        <dbReference type="SAM" id="SignalP"/>
    </source>
</evidence>
<dbReference type="Pfam" id="PF16355">
    <property type="entry name" value="DUF4982"/>
    <property type="match status" value="1"/>
</dbReference>
<dbReference type="EMBL" id="VZCW01000383">
    <property type="protein sequence ID" value="MQN14108.1"/>
    <property type="molecule type" value="Genomic_DNA"/>
</dbReference>
<dbReference type="Gene3D" id="2.60.40.10">
    <property type="entry name" value="Immunoglobulins"/>
    <property type="match status" value="3"/>
</dbReference>
<dbReference type="InterPro" id="IPR006102">
    <property type="entry name" value="Ig-like_GH2"/>
</dbReference>
<dbReference type="InterPro" id="IPR023232">
    <property type="entry name" value="Glyco_hydro_2_AS"/>
</dbReference>
<dbReference type="InterPro" id="IPR006101">
    <property type="entry name" value="Glyco_hydro_2"/>
</dbReference>
<feature type="domain" description="DUF4982" evidence="8">
    <location>
        <begin position="637"/>
        <end position="717"/>
    </location>
</feature>
<feature type="domain" description="Glycoside hydrolase family 2 immunoglobulin-like beta-sandwich" evidence="5">
    <location>
        <begin position="191"/>
        <end position="274"/>
    </location>
</feature>
<evidence type="ECO:0000313" key="10">
    <source>
        <dbReference type="EMBL" id="MQN14108.1"/>
    </source>
</evidence>
<keyword evidence="3" id="KW-0326">Glycosidase</keyword>
<feature type="domain" description="Glycoside hydrolase family 2 catalytic" evidence="6">
    <location>
        <begin position="282"/>
        <end position="408"/>
    </location>
</feature>
<evidence type="ECO:0000259" key="8">
    <source>
        <dbReference type="Pfam" id="PF16355"/>
    </source>
</evidence>
<dbReference type="SUPFAM" id="SSF51445">
    <property type="entry name" value="(Trans)glycosidases"/>
    <property type="match status" value="1"/>
</dbReference>
<feature type="chain" id="PRO_5041651603" evidence="4">
    <location>
        <begin position="20"/>
        <end position="871"/>
    </location>
</feature>
<dbReference type="GO" id="GO:0004553">
    <property type="term" value="F:hydrolase activity, hydrolyzing O-glycosyl compounds"/>
    <property type="evidence" value="ECO:0007669"/>
    <property type="project" value="InterPro"/>
</dbReference>
<evidence type="ECO:0000313" key="11">
    <source>
        <dbReference type="Proteomes" id="UP000442105"/>
    </source>
</evidence>
<dbReference type="InterPro" id="IPR006103">
    <property type="entry name" value="Glyco_hydro_2_cat"/>
</dbReference>
<dbReference type="Proteomes" id="UP000442105">
    <property type="component" value="Unassembled WGS sequence"/>
</dbReference>
<dbReference type="AlphaFoldDB" id="A0AA90UHQ9"/>
<dbReference type="PROSITE" id="PS00608">
    <property type="entry name" value="GLYCOSYL_HYDROL_F2_2"/>
    <property type="match status" value="1"/>
</dbReference>
<dbReference type="Gene3D" id="2.60.120.260">
    <property type="entry name" value="Galactose-binding domain-like"/>
    <property type="match status" value="1"/>
</dbReference>
<feature type="signal peptide" evidence="4">
    <location>
        <begin position="1"/>
        <end position="19"/>
    </location>
</feature>
<dbReference type="SUPFAM" id="SSF49785">
    <property type="entry name" value="Galactose-binding domain-like"/>
    <property type="match status" value="1"/>
</dbReference>
<dbReference type="Pfam" id="PF02836">
    <property type="entry name" value="Glyco_hydro_2_C"/>
    <property type="match status" value="1"/>
</dbReference>
<dbReference type="Pfam" id="PF00703">
    <property type="entry name" value="Glyco_hydro_2"/>
    <property type="match status" value="1"/>
</dbReference>
<dbReference type="InterPro" id="IPR017853">
    <property type="entry name" value="GH"/>
</dbReference>
<comment type="similarity">
    <text evidence="1">Belongs to the glycosyl hydrolase 2 family.</text>
</comment>
<reference evidence="11" key="1">
    <citation type="submission" date="2019-09" db="EMBL/GenBank/DDBJ databases">
        <title>Distinct polysaccharide growth profiles of human intestinal Prevotella copri isolates.</title>
        <authorList>
            <person name="Fehlner-Peach H."/>
            <person name="Magnabosco C."/>
            <person name="Raghavan V."/>
            <person name="Scher J.U."/>
            <person name="Tett A."/>
            <person name="Cox L.M."/>
            <person name="Gottsegen C."/>
            <person name="Watters A."/>
            <person name="Wiltshire- Gordon J.D."/>
            <person name="Segata N."/>
            <person name="Bonneau R."/>
            <person name="Littman D.R."/>
        </authorList>
    </citation>
    <scope>NUCLEOTIDE SEQUENCE [LARGE SCALE GENOMIC DNA]</scope>
    <source>
        <strain evidence="11">iAQ1179</strain>
    </source>
</reference>